<evidence type="ECO:0000256" key="1">
    <source>
        <dbReference type="SAM" id="Phobius"/>
    </source>
</evidence>
<keyword evidence="1" id="KW-0472">Membrane</keyword>
<protein>
    <submittedName>
        <fullName evidence="2">Uncharacterized protein</fullName>
    </submittedName>
</protein>
<comment type="caution">
    <text evidence="2">The sequence shown here is derived from an EMBL/GenBank/DDBJ whole genome shotgun (WGS) entry which is preliminary data.</text>
</comment>
<dbReference type="EMBL" id="BARS01008782">
    <property type="protein sequence ID" value="GAF67285.1"/>
    <property type="molecule type" value="Genomic_DNA"/>
</dbReference>
<dbReference type="AlphaFoldDB" id="X0STZ4"/>
<gene>
    <name evidence="2" type="ORF">S01H1_16672</name>
</gene>
<accession>X0STZ4</accession>
<evidence type="ECO:0000313" key="2">
    <source>
        <dbReference type="EMBL" id="GAF67285.1"/>
    </source>
</evidence>
<reference evidence="2" key="1">
    <citation type="journal article" date="2014" name="Front. Microbiol.">
        <title>High frequency of phylogenetically diverse reductive dehalogenase-homologous genes in deep subseafloor sedimentary metagenomes.</title>
        <authorList>
            <person name="Kawai M."/>
            <person name="Futagami T."/>
            <person name="Toyoda A."/>
            <person name="Takaki Y."/>
            <person name="Nishi S."/>
            <person name="Hori S."/>
            <person name="Arai W."/>
            <person name="Tsubouchi T."/>
            <person name="Morono Y."/>
            <person name="Uchiyama I."/>
            <person name="Ito T."/>
            <person name="Fujiyama A."/>
            <person name="Inagaki F."/>
            <person name="Takami H."/>
        </authorList>
    </citation>
    <scope>NUCLEOTIDE SEQUENCE</scope>
    <source>
        <strain evidence="2">Expedition CK06-06</strain>
    </source>
</reference>
<name>X0STZ4_9ZZZZ</name>
<proteinExistence type="predicted"/>
<keyword evidence="1" id="KW-1133">Transmembrane helix</keyword>
<keyword evidence="1" id="KW-0812">Transmembrane</keyword>
<feature type="non-terminal residue" evidence="2">
    <location>
        <position position="128"/>
    </location>
</feature>
<feature type="transmembrane region" description="Helical" evidence="1">
    <location>
        <begin position="87"/>
        <end position="109"/>
    </location>
</feature>
<sequence>MIDYETKETFDYGAVNDGDRIKYVGEITEMTKSGEIYVLELDNGVLEAYTDEEGFNLNENVLVTIKFGNNITNWDENTYYVQKIPTIAGSLALVIGVFGLVFAIGGVVTKKRSIEDLIRFTVQPTVEP</sequence>
<organism evidence="2">
    <name type="scientific">marine sediment metagenome</name>
    <dbReference type="NCBI Taxonomy" id="412755"/>
    <lineage>
        <taxon>unclassified sequences</taxon>
        <taxon>metagenomes</taxon>
        <taxon>ecological metagenomes</taxon>
    </lineage>
</organism>